<dbReference type="RefSeq" id="WP_077549451.1">
    <property type="nucleotide sequence ID" value="NZ_JACHEJ010000001.1"/>
</dbReference>
<reference evidence="2 3" key="1">
    <citation type="submission" date="2020-08" db="EMBL/GenBank/DDBJ databases">
        <title>Genomic Encyclopedia of Type Strains, Phase IV (KMG-IV): sequencing the most valuable type-strain genomes for metagenomic binning, comparative biology and taxonomic classification.</title>
        <authorList>
            <person name="Goeker M."/>
        </authorList>
    </citation>
    <scope>NUCLEOTIDE SEQUENCE [LARGE SCALE GENOMIC DNA]</scope>
    <source>
        <strain evidence="2 3">DSM 102134</strain>
    </source>
</reference>
<dbReference type="Pfam" id="PF08878">
    <property type="entry name" value="HamA"/>
    <property type="match status" value="1"/>
</dbReference>
<protein>
    <recommendedName>
        <fullName evidence="1">Anti-bacteriophage protein A/HamA C-terminal domain-containing protein</fullName>
    </recommendedName>
</protein>
<sequence length="279" mass="31224">MLKYPDKFLEVRAECVNLPPFSSLCAGFDSDHWRAKPFADHLFQWLPFAALSQENQLAFGANNFVEMLQLAAAHIYNTKKTASRGEIGELIFHLACILHFGTSPVLCKLVLKTSSNDTVKGFDGVHILPKGDDFEIWLGESKFYSDPLKGIQDAVTSVKEHLIPAFLDTEKAMILGHVAEGIPNREAVKKAFKPQTSKDELLKRAVFPILIAYNSDTVASHKILSAKYIAELKAEAEKLRTYFSDKAAGLTVRFVLMFVPMNNKKAVIESFDRKLEAFL</sequence>
<gene>
    <name evidence="2" type="ORF">HNQ75_000247</name>
</gene>
<feature type="domain" description="Anti-bacteriophage protein A/HamA C-terminal" evidence="1">
    <location>
        <begin position="21"/>
        <end position="275"/>
    </location>
</feature>
<name>A0A7W9YUI6_9HYPH</name>
<dbReference type="Proteomes" id="UP000535501">
    <property type="component" value="Unassembled WGS sequence"/>
</dbReference>
<organism evidence="2 3">
    <name type="scientific">Pseudorhizobium flavum</name>
    <dbReference type="NCBI Taxonomy" id="1335061"/>
    <lineage>
        <taxon>Bacteria</taxon>
        <taxon>Pseudomonadati</taxon>
        <taxon>Pseudomonadota</taxon>
        <taxon>Alphaproteobacteria</taxon>
        <taxon>Hyphomicrobiales</taxon>
        <taxon>Rhizobiaceae</taxon>
        <taxon>Rhizobium/Agrobacterium group</taxon>
        <taxon>Pseudorhizobium</taxon>
    </lineage>
</organism>
<evidence type="ECO:0000313" key="2">
    <source>
        <dbReference type="EMBL" id="MBB6178304.1"/>
    </source>
</evidence>
<dbReference type="EMBL" id="JACHEJ010000001">
    <property type="protein sequence ID" value="MBB6178304.1"/>
    <property type="molecule type" value="Genomic_DNA"/>
</dbReference>
<accession>A0A7W9YUI6</accession>
<proteinExistence type="predicted"/>
<dbReference type="AlphaFoldDB" id="A0A7W9YUI6"/>
<evidence type="ECO:0000313" key="3">
    <source>
        <dbReference type="Proteomes" id="UP000535501"/>
    </source>
</evidence>
<evidence type="ECO:0000259" key="1">
    <source>
        <dbReference type="Pfam" id="PF08878"/>
    </source>
</evidence>
<dbReference type="InterPro" id="IPR014976">
    <property type="entry name" value="AbpA_HamA_C"/>
</dbReference>
<comment type="caution">
    <text evidence="2">The sequence shown here is derived from an EMBL/GenBank/DDBJ whole genome shotgun (WGS) entry which is preliminary data.</text>
</comment>
<keyword evidence="3" id="KW-1185">Reference proteome</keyword>